<name>A0A2T2NZE4_CORCC</name>
<dbReference type="AlphaFoldDB" id="A0A2T2NZE4"/>
<gene>
    <name evidence="2" type="ORF">BS50DRAFT_570281</name>
</gene>
<dbReference type="EMBL" id="KZ678131">
    <property type="protein sequence ID" value="PSN70791.1"/>
    <property type="molecule type" value="Genomic_DNA"/>
</dbReference>
<accession>A0A2T2NZE4</accession>
<protein>
    <submittedName>
        <fullName evidence="2">Uncharacterized protein</fullName>
    </submittedName>
</protein>
<evidence type="ECO:0000313" key="3">
    <source>
        <dbReference type="Proteomes" id="UP000240883"/>
    </source>
</evidence>
<evidence type="ECO:0000256" key="1">
    <source>
        <dbReference type="SAM" id="MobiDB-lite"/>
    </source>
</evidence>
<organism evidence="2 3">
    <name type="scientific">Corynespora cassiicola Philippines</name>
    <dbReference type="NCBI Taxonomy" id="1448308"/>
    <lineage>
        <taxon>Eukaryota</taxon>
        <taxon>Fungi</taxon>
        <taxon>Dikarya</taxon>
        <taxon>Ascomycota</taxon>
        <taxon>Pezizomycotina</taxon>
        <taxon>Dothideomycetes</taxon>
        <taxon>Pleosporomycetidae</taxon>
        <taxon>Pleosporales</taxon>
        <taxon>Corynesporascaceae</taxon>
        <taxon>Corynespora</taxon>
    </lineage>
</organism>
<feature type="compositionally biased region" description="Basic and acidic residues" evidence="1">
    <location>
        <begin position="73"/>
        <end position="82"/>
    </location>
</feature>
<evidence type="ECO:0000313" key="2">
    <source>
        <dbReference type="EMBL" id="PSN70791.1"/>
    </source>
</evidence>
<reference evidence="2 3" key="1">
    <citation type="journal article" date="2018" name="Front. Microbiol.">
        <title>Genome-Wide Analysis of Corynespora cassiicola Leaf Fall Disease Putative Effectors.</title>
        <authorList>
            <person name="Lopez D."/>
            <person name="Ribeiro S."/>
            <person name="Label P."/>
            <person name="Fumanal B."/>
            <person name="Venisse J.S."/>
            <person name="Kohler A."/>
            <person name="de Oliveira R.R."/>
            <person name="Labutti K."/>
            <person name="Lipzen A."/>
            <person name="Lail K."/>
            <person name="Bauer D."/>
            <person name="Ohm R.A."/>
            <person name="Barry K.W."/>
            <person name="Spatafora J."/>
            <person name="Grigoriev I.V."/>
            <person name="Martin F.M."/>
            <person name="Pujade-Renaud V."/>
        </authorList>
    </citation>
    <scope>NUCLEOTIDE SEQUENCE [LARGE SCALE GENOMIC DNA]</scope>
    <source>
        <strain evidence="2 3">Philippines</strain>
    </source>
</reference>
<feature type="compositionally biased region" description="Polar residues" evidence="1">
    <location>
        <begin position="49"/>
        <end position="66"/>
    </location>
</feature>
<feature type="region of interest" description="Disordered" evidence="1">
    <location>
        <begin position="1"/>
        <end position="118"/>
    </location>
</feature>
<keyword evidence="3" id="KW-1185">Reference proteome</keyword>
<proteinExistence type="predicted"/>
<sequence length="225" mass="25551">MPDQFPTPQKAHAISNQADESLATDDLSESKQRRPRRRAAQQARARILDQQTIKPCTSCKTIPKSQPSHHKRQSLEKNRCDQNGEQFPNKTHARSGAPDTIAATHSHRQHGTISKPLPLYTAKQRDEEYLARPKSSFHFLTQCFRIVCGDSILHRRTPLILDDPSTSKCLHPAYPALAWDPRLTWPRSQKAGSTMLCTALRYQGVGHTSRGSMARLWCRIRTVRL</sequence>
<dbReference type="Proteomes" id="UP000240883">
    <property type="component" value="Unassembled WGS sequence"/>
</dbReference>